<evidence type="ECO:0000313" key="3">
    <source>
        <dbReference type="EMBL" id="KZS43695.1"/>
    </source>
</evidence>
<dbReference type="STRING" id="59843.A3958_25500"/>
<dbReference type="AlphaFoldDB" id="A0A163E9J5"/>
<feature type="domain" description="Semialdehyde dehydrogenase dimerisation" evidence="2">
    <location>
        <begin position="14"/>
        <end position="144"/>
    </location>
</feature>
<dbReference type="Proteomes" id="UP000076796">
    <property type="component" value="Unassembled WGS sequence"/>
</dbReference>
<proteinExistence type="inferred from homology"/>
<dbReference type="SUPFAM" id="SSF55347">
    <property type="entry name" value="Glyceraldehyde-3-phosphate dehydrogenase-like, C-terminal domain"/>
    <property type="match status" value="1"/>
</dbReference>
<dbReference type="Gene3D" id="3.30.360.10">
    <property type="entry name" value="Dihydrodipicolinate Reductase, domain 2"/>
    <property type="match status" value="1"/>
</dbReference>
<dbReference type="GO" id="GO:0046983">
    <property type="term" value="F:protein dimerization activity"/>
    <property type="evidence" value="ECO:0007669"/>
    <property type="project" value="InterPro"/>
</dbReference>
<keyword evidence="4" id="KW-1185">Reference proteome</keyword>
<comment type="similarity">
    <text evidence="1">Belongs to the aspartate-semialdehyde dehydrogenase family.</text>
</comment>
<dbReference type="InterPro" id="IPR012280">
    <property type="entry name" value="Semialdhyde_DH_dimer_dom"/>
</dbReference>
<sequence length="165" mass="18542">MRLDILPVGSPPVKHQTAFNAIPQIDKCTENGYPLEEMKMVHETRKIMGDESIEVTAICVRIPVVRGILNPCMWEFKNDDDLEDVQRLLSNAPGVTLVEDPSFQSDPLDTDVQGKPDVFVGRLRRGLAHKRRLNMWIVSDNLLKGAAWNAVENAELIVNKRNGQA</sequence>
<reference evidence="3" key="1">
    <citation type="journal article" date="2016" name="Genome Announc.">
        <title>Draft genomes of two strains of Paenibacillus glucanolyticus with capability to degrade lignocellulose.</title>
        <authorList>
            <person name="Mathews S.L."/>
            <person name="Pawlak J."/>
            <person name="Grunden A.M."/>
        </authorList>
    </citation>
    <scope>NUCLEOTIDE SEQUENCE [LARGE SCALE GENOMIC DNA]</scope>
    <source>
        <strain evidence="3">SLM1</strain>
    </source>
</reference>
<dbReference type="OrthoDB" id="9805684at2"/>
<dbReference type="EMBL" id="LWMH01000002">
    <property type="protein sequence ID" value="KZS43695.1"/>
    <property type="molecule type" value="Genomic_DNA"/>
</dbReference>
<dbReference type="Pfam" id="PF02774">
    <property type="entry name" value="Semialdhyde_dhC"/>
    <property type="match status" value="1"/>
</dbReference>
<evidence type="ECO:0000313" key="4">
    <source>
        <dbReference type="Proteomes" id="UP000076796"/>
    </source>
</evidence>
<gene>
    <name evidence="3" type="ORF">AWU65_26765</name>
</gene>
<dbReference type="PANTHER" id="PTHR46278">
    <property type="entry name" value="DEHYDROGENASE, PUTATIVE-RELATED"/>
    <property type="match status" value="1"/>
</dbReference>
<dbReference type="PANTHER" id="PTHR46278:SF2">
    <property type="entry name" value="ASPARTATE-SEMIALDEHYDE DEHYDROGENASE"/>
    <property type="match status" value="1"/>
</dbReference>
<dbReference type="Gene3D" id="3.40.50.720">
    <property type="entry name" value="NAD(P)-binding Rossmann-like Domain"/>
    <property type="match status" value="1"/>
</dbReference>
<protein>
    <recommendedName>
        <fullName evidence="2">Semialdehyde dehydrogenase dimerisation domain-containing protein</fullName>
    </recommendedName>
</protein>
<evidence type="ECO:0000256" key="1">
    <source>
        <dbReference type="ARBA" id="ARBA00010584"/>
    </source>
</evidence>
<organism evidence="3 4">
    <name type="scientific">Paenibacillus glucanolyticus</name>
    <dbReference type="NCBI Taxonomy" id="59843"/>
    <lineage>
        <taxon>Bacteria</taxon>
        <taxon>Bacillati</taxon>
        <taxon>Bacillota</taxon>
        <taxon>Bacilli</taxon>
        <taxon>Bacillales</taxon>
        <taxon>Paenibacillaceae</taxon>
        <taxon>Paenibacillus</taxon>
    </lineage>
</organism>
<name>A0A163E9J5_9BACL</name>
<accession>A0A163E9J5</accession>
<comment type="caution">
    <text evidence="3">The sequence shown here is derived from an EMBL/GenBank/DDBJ whole genome shotgun (WGS) entry which is preliminary data.</text>
</comment>
<evidence type="ECO:0000259" key="2">
    <source>
        <dbReference type="Pfam" id="PF02774"/>
    </source>
</evidence>
<dbReference type="GO" id="GO:0016620">
    <property type="term" value="F:oxidoreductase activity, acting on the aldehyde or oxo group of donors, NAD or NADP as acceptor"/>
    <property type="evidence" value="ECO:0007669"/>
    <property type="project" value="InterPro"/>
</dbReference>
<dbReference type="GO" id="GO:0008652">
    <property type="term" value="P:amino acid biosynthetic process"/>
    <property type="evidence" value="ECO:0007669"/>
    <property type="project" value="InterPro"/>
</dbReference>